<dbReference type="OrthoDB" id="1888914at2759"/>
<reference evidence="17" key="1">
    <citation type="submission" date="2013-07" db="EMBL/GenBank/DDBJ databases">
        <title>The genome of Eucalyptus grandis.</title>
        <authorList>
            <person name="Schmutz J."/>
            <person name="Hayes R."/>
            <person name="Myburg A."/>
            <person name="Tuskan G."/>
            <person name="Grattapaglia D."/>
            <person name="Rokhsar D.S."/>
        </authorList>
    </citation>
    <scope>NUCLEOTIDE SEQUENCE</scope>
    <source>
        <tissue evidence="17">Leaf extractions</tissue>
    </source>
</reference>
<keyword evidence="4" id="KW-0945">Host-virus interaction</keyword>
<evidence type="ECO:0000313" key="17">
    <source>
        <dbReference type="EMBL" id="KCW49909.1"/>
    </source>
</evidence>
<dbReference type="Gramene" id="KCW49909">
    <property type="protein sequence ID" value="KCW49909"/>
    <property type="gene ID" value="EUGRSUZ_K03376"/>
</dbReference>
<dbReference type="InterPro" id="IPR002902">
    <property type="entry name" value="GNK2"/>
</dbReference>
<keyword evidence="5 15" id="KW-0732">Signal</keyword>
<keyword evidence="9" id="KW-0965">Cell junction</keyword>
<dbReference type="InterPro" id="IPR051378">
    <property type="entry name" value="Cell2Cell_Antifungal"/>
</dbReference>
<evidence type="ECO:0000256" key="14">
    <source>
        <dbReference type="ARBA" id="ARBA00038393"/>
    </source>
</evidence>
<dbReference type="FunFam" id="3.30.430.20:FF:000023">
    <property type="entry name" value="Antifungal protein ginkbilobin-2"/>
    <property type="match status" value="1"/>
</dbReference>
<evidence type="ECO:0000256" key="7">
    <source>
        <dbReference type="ARBA" id="ARBA00022737"/>
    </source>
</evidence>
<dbReference type="Pfam" id="PF01657">
    <property type="entry name" value="Stress-antifung"/>
    <property type="match status" value="1"/>
</dbReference>
<protein>
    <recommendedName>
        <fullName evidence="16">Gnk2-homologous domain-containing protein</fullName>
    </recommendedName>
</protein>
<evidence type="ECO:0000256" key="9">
    <source>
        <dbReference type="ARBA" id="ARBA00022949"/>
    </source>
</evidence>
<evidence type="ECO:0000256" key="4">
    <source>
        <dbReference type="ARBA" id="ARBA00022581"/>
    </source>
</evidence>
<dbReference type="GO" id="GO:0050832">
    <property type="term" value="P:defense response to fungus"/>
    <property type="evidence" value="ECO:0007669"/>
    <property type="project" value="UniProtKB-KW"/>
</dbReference>
<organism evidence="17">
    <name type="scientific">Eucalyptus grandis</name>
    <name type="common">Flooded gum</name>
    <dbReference type="NCBI Taxonomy" id="71139"/>
    <lineage>
        <taxon>Eukaryota</taxon>
        <taxon>Viridiplantae</taxon>
        <taxon>Streptophyta</taxon>
        <taxon>Embryophyta</taxon>
        <taxon>Tracheophyta</taxon>
        <taxon>Spermatophyta</taxon>
        <taxon>Magnoliopsida</taxon>
        <taxon>eudicotyledons</taxon>
        <taxon>Gunneridae</taxon>
        <taxon>Pentapetalae</taxon>
        <taxon>rosids</taxon>
        <taxon>malvids</taxon>
        <taxon>Myrtales</taxon>
        <taxon>Myrtaceae</taxon>
        <taxon>Myrtoideae</taxon>
        <taxon>Eucalypteae</taxon>
        <taxon>Eucalyptus</taxon>
    </lineage>
</organism>
<proteinExistence type="inferred from homology"/>
<dbReference type="PANTHER" id="PTHR32080:SF54">
    <property type="entry name" value="GNK2-HOMOLOGOUS DOMAIN-CONTAINING PROTEIN"/>
    <property type="match status" value="1"/>
</dbReference>
<sequence length="139" mass="14236">MAIPPLKLTPAVAAASLLLLLLGVAAARAAPDTTVKQVLCNGDGYTAGDPFAASVAYVAADLEAATPAREGYDYANISPYPNAFAYGHATCGRNLTRADCGTCLGAAKDAMLGGCASRIGARAVLADCGMRYEQYPFND</sequence>
<dbReference type="Gene3D" id="3.30.430.20">
    <property type="entry name" value="Gnk2 domain, C-X8-C-X2-C motif"/>
    <property type="match status" value="1"/>
</dbReference>
<dbReference type="GO" id="GO:0005537">
    <property type="term" value="F:D-mannose binding"/>
    <property type="evidence" value="ECO:0007669"/>
    <property type="project" value="UniProtKB-KW"/>
</dbReference>
<evidence type="ECO:0000256" key="1">
    <source>
        <dbReference type="ARBA" id="ARBA00004251"/>
    </source>
</evidence>
<keyword evidence="2" id="KW-0929">Antimicrobial</keyword>
<evidence type="ECO:0000256" key="5">
    <source>
        <dbReference type="ARBA" id="ARBA00022729"/>
    </source>
</evidence>
<evidence type="ECO:0000256" key="2">
    <source>
        <dbReference type="ARBA" id="ARBA00022529"/>
    </source>
</evidence>
<evidence type="ECO:0000256" key="13">
    <source>
        <dbReference type="ARBA" id="ARBA00024184"/>
    </source>
</evidence>
<dbReference type="InParanoid" id="A0A059A855"/>
<dbReference type="EMBL" id="KK198763">
    <property type="protein sequence ID" value="KCW49909.1"/>
    <property type="molecule type" value="Genomic_DNA"/>
</dbReference>
<evidence type="ECO:0000256" key="12">
    <source>
        <dbReference type="ARBA" id="ARBA00023157"/>
    </source>
</evidence>
<evidence type="ECO:0000259" key="16">
    <source>
        <dbReference type="PROSITE" id="PS51473"/>
    </source>
</evidence>
<evidence type="ECO:0000256" key="3">
    <source>
        <dbReference type="ARBA" id="ARBA00022577"/>
    </source>
</evidence>
<dbReference type="AlphaFoldDB" id="A0A059A855"/>
<dbReference type="GO" id="GO:0031640">
    <property type="term" value="P:killing of cells of another organism"/>
    <property type="evidence" value="ECO:0007669"/>
    <property type="project" value="UniProtKB-KW"/>
</dbReference>
<dbReference type="GO" id="GO:0042742">
    <property type="term" value="P:defense response to bacterium"/>
    <property type="evidence" value="ECO:0007669"/>
    <property type="project" value="UniProtKB-KW"/>
</dbReference>
<keyword evidence="12" id="KW-1015">Disulfide bond</keyword>
<keyword evidence="7" id="KW-0677">Repeat</keyword>
<feature type="signal peptide" evidence="15">
    <location>
        <begin position="1"/>
        <end position="29"/>
    </location>
</feature>
<dbReference type="PANTHER" id="PTHR32080">
    <property type="entry name" value="ANTIFUNGAL PROTEIN GINKBILOBIN-2-LIKE"/>
    <property type="match status" value="1"/>
</dbReference>
<name>A0A059A855_EUCGR</name>
<evidence type="ECO:0000256" key="8">
    <source>
        <dbReference type="ARBA" id="ARBA00022821"/>
    </source>
</evidence>
<dbReference type="InterPro" id="IPR038408">
    <property type="entry name" value="GNK2_sf"/>
</dbReference>
<evidence type="ECO:0000256" key="6">
    <source>
        <dbReference type="ARBA" id="ARBA00022734"/>
    </source>
</evidence>
<evidence type="ECO:0000256" key="15">
    <source>
        <dbReference type="SAM" id="SignalP"/>
    </source>
</evidence>
<feature type="domain" description="Gnk2-homologous" evidence="16">
    <location>
        <begin position="33"/>
        <end position="137"/>
    </location>
</feature>
<dbReference type="PROSITE" id="PS51473">
    <property type="entry name" value="GNK2"/>
    <property type="match status" value="1"/>
</dbReference>
<keyword evidence="11" id="KW-0465">Mannose-binding</keyword>
<keyword evidence="10" id="KW-0044">Antibiotic</keyword>
<evidence type="ECO:0000256" key="10">
    <source>
        <dbReference type="ARBA" id="ARBA00023022"/>
    </source>
</evidence>
<dbReference type="GO" id="GO:0005886">
    <property type="term" value="C:plasma membrane"/>
    <property type="evidence" value="ECO:0007669"/>
    <property type="project" value="UniProtKB-SubCell"/>
</dbReference>
<comment type="similarity">
    <text evidence="14">Belongs to the cysteine-rich repeat secretory protein family. Plasmodesmata-located proteins (PDLD) subfamily.</text>
</comment>
<dbReference type="eggNOG" id="ENOG502S44F">
    <property type="taxonomic scope" value="Eukaryota"/>
</dbReference>
<comment type="subcellular location">
    <subcellularLocation>
        <location evidence="13">Cell junction</location>
        <location evidence="13">Plasmodesma</location>
    </subcellularLocation>
    <subcellularLocation>
        <location evidence="1">Cell membrane</location>
        <topology evidence="1">Single-pass type I membrane protein</topology>
    </subcellularLocation>
</comment>
<dbReference type="CDD" id="cd23509">
    <property type="entry name" value="Gnk2-like"/>
    <property type="match status" value="1"/>
</dbReference>
<dbReference type="GO" id="GO:0009506">
    <property type="term" value="C:plasmodesma"/>
    <property type="evidence" value="ECO:0000318"/>
    <property type="project" value="GO_Central"/>
</dbReference>
<keyword evidence="3" id="KW-0295">Fungicide</keyword>
<evidence type="ECO:0000256" key="11">
    <source>
        <dbReference type="ARBA" id="ARBA00023035"/>
    </source>
</evidence>
<keyword evidence="8" id="KW-0611">Plant defense</keyword>
<dbReference type="KEGG" id="egr:104426670"/>
<feature type="chain" id="PRO_5001572019" description="Gnk2-homologous domain-containing protein" evidence="15">
    <location>
        <begin position="30"/>
        <end position="139"/>
    </location>
</feature>
<accession>A0A059A855</accession>
<gene>
    <name evidence="17" type="ORF">EUGRSUZ_K03376</name>
</gene>
<dbReference type="OMA" id="YEQYPFT"/>
<keyword evidence="6" id="KW-0430">Lectin</keyword>